<dbReference type="Proteomes" id="UP000275199">
    <property type="component" value="Unassembled WGS sequence"/>
</dbReference>
<keyword evidence="2" id="KW-1185">Reference proteome</keyword>
<organism evidence="1 2">
    <name type="scientific">Pseudomonas neustonica</name>
    <dbReference type="NCBI Taxonomy" id="2487346"/>
    <lineage>
        <taxon>Bacteria</taxon>
        <taxon>Pseudomonadati</taxon>
        <taxon>Pseudomonadota</taxon>
        <taxon>Gammaproteobacteria</taxon>
        <taxon>Pseudomonadales</taxon>
        <taxon>Pseudomonadaceae</taxon>
        <taxon>Pseudomonas</taxon>
    </lineage>
</organism>
<evidence type="ECO:0000313" key="2">
    <source>
        <dbReference type="Proteomes" id="UP000275199"/>
    </source>
</evidence>
<reference evidence="1 2" key="1">
    <citation type="submission" date="2018-11" db="EMBL/GenBank/DDBJ databases">
        <authorList>
            <person name="Jang G.I."/>
            <person name="Hwang C.Y."/>
        </authorList>
    </citation>
    <scope>NUCLEOTIDE SEQUENCE [LARGE SCALE GENOMIC DNA]</scope>
    <source>
        <strain evidence="1 2">SSM26</strain>
    </source>
</reference>
<proteinExistence type="predicted"/>
<gene>
    <name evidence="1" type="ORF">EF096_01920</name>
</gene>
<dbReference type="RefSeq" id="WP_123887909.1">
    <property type="nucleotide sequence ID" value="NZ_RKKU01000001.1"/>
</dbReference>
<comment type="caution">
    <text evidence="1">The sequence shown here is derived from an EMBL/GenBank/DDBJ whole genome shotgun (WGS) entry which is preliminary data.</text>
</comment>
<protein>
    <recommendedName>
        <fullName evidence="3">Major tail protein</fullName>
    </recommendedName>
</protein>
<name>A0ABX9XN74_9PSED</name>
<sequence>MPWVKETAVIGGMTKIRKAGSGLPFTPIGLCSTVQQTHETNELRLEDTTQPLGGTYDKLEKITQMGIQLNMREIFSRNLALQIYGTVYDVPSTSVTGETHIAEVGGTCKLDKMPLTIESVVDAETGAIEYVEDVDWMLTGAGFEVLDGGDLATAIAGVTEGESFSVEVDYTCADYDEIEAITDSGQEWEIMFEGANAVGTKGKINAFYWRVRFGLAESMDFISVEDFMGQTVTAEVLADSGRGVGRSAYMKINKQKNVPVAA</sequence>
<dbReference type="EMBL" id="RKKU01000001">
    <property type="protein sequence ID" value="ROZ88471.1"/>
    <property type="molecule type" value="Genomic_DNA"/>
</dbReference>
<evidence type="ECO:0008006" key="3">
    <source>
        <dbReference type="Google" id="ProtNLM"/>
    </source>
</evidence>
<accession>A0ABX9XN74</accession>
<evidence type="ECO:0000313" key="1">
    <source>
        <dbReference type="EMBL" id="ROZ88471.1"/>
    </source>
</evidence>